<dbReference type="Pfam" id="PF03417">
    <property type="entry name" value="AAT"/>
    <property type="match status" value="1"/>
</dbReference>
<dbReference type="InterPro" id="IPR005079">
    <property type="entry name" value="Peptidase_C45_hydrolase"/>
</dbReference>
<dbReference type="Proteomes" id="UP001589867">
    <property type="component" value="Unassembled WGS sequence"/>
</dbReference>
<name>A0ABV6M7P3_9ACTN</name>
<proteinExistence type="predicted"/>
<sequence>MTDARPVEIIDIGGAPYERGRSLGIARGAAIERCIRDWLDSLRSAGVSDPESHIARLLAETRFGEAIREHTPDLLDEVRGIVDGSGLPEQLVFAVQLMDEEWSYRAALVEKCSSLAFHIPDAVVVGQNMDLGEYTDGHQVIHRIAPYMGVPGALVFTISPMIALLGVNSSGVAVCVNSVPQLPSALSGLPVSFVIRRLLQARDVGEAVNLVRRLPHATGQHYLLADSREIRSFEASAAGVHEYLAPDPSCVTHTNHPLAGEKGSGKIGASTRVRLATLDRRLRSARAGVEDARVALAASDHPDYPVSIEHGSAREPSPSTGMPSFTTGSMISTLRRDADEVEAWVSPGPPSVRGWTRVVVPVGTSAEELRR</sequence>
<dbReference type="PANTHER" id="PTHR34180">
    <property type="entry name" value="PEPTIDASE C45"/>
    <property type="match status" value="1"/>
</dbReference>
<dbReference type="Gene3D" id="1.10.10.2120">
    <property type="match status" value="1"/>
</dbReference>
<dbReference type="Gene3D" id="3.60.60.10">
    <property type="entry name" value="Penicillin V Acylase, Chain A"/>
    <property type="match status" value="1"/>
</dbReference>
<organism evidence="2 3">
    <name type="scientific">Phytohabitans kaempferiae</name>
    <dbReference type="NCBI Taxonomy" id="1620943"/>
    <lineage>
        <taxon>Bacteria</taxon>
        <taxon>Bacillati</taxon>
        <taxon>Actinomycetota</taxon>
        <taxon>Actinomycetes</taxon>
        <taxon>Micromonosporales</taxon>
        <taxon>Micromonosporaceae</taxon>
    </lineage>
</organism>
<protein>
    <submittedName>
        <fullName evidence="2">C45 family autoproteolytic acyltransferase/hydrolase</fullName>
    </submittedName>
</protein>
<dbReference type="GO" id="GO:0016746">
    <property type="term" value="F:acyltransferase activity"/>
    <property type="evidence" value="ECO:0007669"/>
    <property type="project" value="UniProtKB-KW"/>
</dbReference>
<dbReference type="InterPro" id="IPR047801">
    <property type="entry name" value="Peptidase_C45"/>
</dbReference>
<feature type="domain" description="Peptidase C45 hydrolase" evidence="1">
    <location>
        <begin position="164"/>
        <end position="284"/>
    </location>
</feature>
<keyword evidence="2" id="KW-0012">Acyltransferase</keyword>
<keyword evidence="3" id="KW-1185">Reference proteome</keyword>
<evidence type="ECO:0000259" key="1">
    <source>
        <dbReference type="Pfam" id="PF03417"/>
    </source>
</evidence>
<accession>A0ABV6M7P3</accession>
<dbReference type="NCBIfam" id="NF040521">
    <property type="entry name" value="C45_proenzyme"/>
    <property type="match status" value="1"/>
</dbReference>
<evidence type="ECO:0000313" key="3">
    <source>
        <dbReference type="Proteomes" id="UP001589867"/>
    </source>
</evidence>
<comment type="caution">
    <text evidence="2">The sequence shown here is derived from an EMBL/GenBank/DDBJ whole genome shotgun (WGS) entry which is preliminary data.</text>
</comment>
<dbReference type="RefSeq" id="WP_377253727.1">
    <property type="nucleotide sequence ID" value="NZ_JBHLUH010000048.1"/>
</dbReference>
<reference evidence="2 3" key="1">
    <citation type="submission" date="2024-09" db="EMBL/GenBank/DDBJ databases">
        <authorList>
            <person name="Sun Q."/>
            <person name="Mori K."/>
        </authorList>
    </citation>
    <scope>NUCLEOTIDE SEQUENCE [LARGE SCALE GENOMIC DNA]</scope>
    <source>
        <strain evidence="2 3">TBRC 3947</strain>
    </source>
</reference>
<dbReference type="PANTHER" id="PTHR34180:SF1">
    <property type="entry name" value="BETA-ALANYL-DOPAMINE_CARCININE HYDROLASE"/>
    <property type="match status" value="1"/>
</dbReference>
<dbReference type="EMBL" id="JBHLUH010000048">
    <property type="protein sequence ID" value="MFC0530569.1"/>
    <property type="molecule type" value="Genomic_DNA"/>
</dbReference>
<evidence type="ECO:0000313" key="2">
    <source>
        <dbReference type="EMBL" id="MFC0530569.1"/>
    </source>
</evidence>
<gene>
    <name evidence="2" type="ORF">ACFFIA_23175</name>
</gene>
<keyword evidence="2" id="KW-0808">Transferase</keyword>
<dbReference type="InterPro" id="IPR047794">
    <property type="entry name" value="C45_proenzyme-like"/>
</dbReference>